<gene>
    <name evidence="5" type="primary">LOC106466818</name>
</gene>
<feature type="domain" description="CUB" evidence="3">
    <location>
        <begin position="25"/>
        <end position="136"/>
    </location>
</feature>
<dbReference type="SMART" id="SM00042">
    <property type="entry name" value="CUB"/>
    <property type="match status" value="6"/>
</dbReference>
<accession>A0ABM1T3Z7</accession>
<name>A0ABM1T3Z7_LIMPO</name>
<dbReference type="PANTHER" id="PTHR24255:SF31">
    <property type="entry name" value="CUBILIN-LIKE PROTEIN"/>
    <property type="match status" value="1"/>
</dbReference>
<evidence type="ECO:0000313" key="4">
    <source>
        <dbReference type="Proteomes" id="UP000694941"/>
    </source>
</evidence>
<evidence type="ECO:0000256" key="2">
    <source>
        <dbReference type="PROSITE-ProRule" id="PRU00059"/>
    </source>
</evidence>
<dbReference type="SUPFAM" id="SSF49854">
    <property type="entry name" value="Spermadhesin, CUB domain"/>
    <property type="match status" value="7"/>
</dbReference>
<feature type="domain" description="CUB" evidence="3">
    <location>
        <begin position="152"/>
        <end position="262"/>
    </location>
</feature>
<reference evidence="5" key="1">
    <citation type="submission" date="2025-08" db="UniProtKB">
        <authorList>
            <consortium name="RefSeq"/>
        </authorList>
    </citation>
    <scope>IDENTIFICATION</scope>
    <source>
        <tissue evidence="5">Muscle</tissue>
    </source>
</reference>
<comment type="caution">
    <text evidence="2">Lacks conserved residue(s) required for the propagation of feature annotation.</text>
</comment>
<dbReference type="Pfam" id="PF00431">
    <property type="entry name" value="CUB"/>
    <property type="match status" value="7"/>
</dbReference>
<dbReference type="InterPro" id="IPR000859">
    <property type="entry name" value="CUB_dom"/>
</dbReference>
<keyword evidence="4" id="KW-1185">Reference proteome</keyword>
<feature type="disulfide bond" evidence="2">
    <location>
        <begin position="768"/>
        <end position="795"/>
    </location>
</feature>
<evidence type="ECO:0000259" key="3">
    <source>
        <dbReference type="PROSITE" id="PS01180"/>
    </source>
</evidence>
<dbReference type="GeneID" id="106466818"/>
<dbReference type="CDD" id="cd00041">
    <property type="entry name" value="CUB"/>
    <property type="match status" value="6"/>
</dbReference>
<protein>
    <submittedName>
        <fullName evidence="5">Cubilin-like isoform X2</fullName>
    </submittedName>
</protein>
<dbReference type="Proteomes" id="UP000694941">
    <property type="component" value="Unplaced"/>
</dbReference>
<dbReference type="RefSeq" id="XP_022250603.1">
    <property type="nucleotide sequence ID" value="XM_022394895.1"/>
</dbReference>
<dbReference type="PANTHER" id="PTHR24255">
    <property type="entry name" value="COMPLEMENT COMPONENT 1, S SUBCOMPONENT-RELATED"/>
    <property type="match status" value="1"/>
</dbReference>
<sequence>MIQVKQIPNSCSDREISPPTRGRYCDQHIAKFTDRIRTPGFPGGYGPNEKCVYTIHRTDPRICQVEMEFLEFDLEGGWSRCDKDFLELPDGSRLCDATHGQKRRLDFPRDGNILMLKFISDSYGSRRGFDIAVRQVLDSCRVPVLPPSGGRCEQEVITTSGQITSPGFPNNYGPNENCIFTIRRADSTVCSIVLDIQHFDLENDKGGCSNDYLEFPDLTRLCGRYSGRKTVNIPRGLDSVTLLFVSDGYVFGRGFKIYVNQILGSCGDLPSVGDCNQEITSFKGTFTSPSYPYDYSANQKCTYTIHKGDPSVCVVEIDFLQFDIENSRDNCSRDFLELPEGNRLCGPISGTRLVEFPVGRHSITMTFYSDNYGTGRGFELSVSQRRNSCGSVPSRCGQEITGVSGRFSSPSFPQRYGPGLQCRYTIRRPDPLTCKVKLTLRDVDIEYSATCNNDYLELPDKERICGTQVPRLKTYEYNLASGAVMVLYFVTDNYGSGKGFDLEIYQVPNSCSVSPSFVQCNQLITEEKDVIRSPNYPKDYLPSVRCEYEIKRFTASTCHVQLEFLDFDVETEQNCKADFLEIQSSKERLCGHHQQPTRVIPFPTGSESLSFVFSSDRYTNRRGFNIQVTQLKGSCYNPIVNTITCATLRDVSGVMQSNNYPGPYNPNTNCYYKIFRHSNAVCRLEVYFSRFDVGHVKDRGCDEDYLEIHGLRYCGLLDGQTVQVPFPETKSEVDFHFRTDESDQRTGFRIEVKQVTQGCEEDISSNGCDATFSKETFHILSPEYRNKAYPSNIDCQYTVKKVKFDVCAIEIKYNNFHLEDSEDCTNDYLQIDDLKVCGKIPHNSVRELH</sequence>
<keyword evidence="1 2" id="KW-1015">Disulfide bond</keyword>
<organism evidence="4 5">
    <name type="scientific">Limulus polyphemus</name>
    <name type="common">Atlantic horseshoe crab</name>
    <dbReference type="NCBI Taxonomy" id="6850"/>
    <lineage>
        <taxon>Eukaryota</taxon>
        <taxon>Metazoa</taxon>
        <taxon>Ecdysozoa</taxon>
        <taxon>Arthropoda</taxon>
        <taxon>Chelicerata</taxon>
        <taxon>Merostomata</taxon>
        <taxon>Xiphosura</taxon>
        <taxon>Limulidae</taxon>
        <taxon>Limulus</taxon>
    </lineage>
</organism>
<feature type="domain" description="CUB" evidence="3">
    <location>
        <begin position="520"/>
        <end position="631"/>
    </location>
</feature>
<proteinExistence type="predicted"/>
<feature type="domain" description="CUB" evidence="3">
    <location>
        <begin position="768"/>
        <end position="849"/>
    </location>
</feature>
<feature type="domain" description="CUB" evidence="3">
    <location>
        <begin position="275"/>
        <end position="385"/>
    </location>
</feature>
<dbReference type="PROSITE" id="PS01180">
    <property type="entry name" value="CUB"/>
    <property type="match status" value="7"/>
</dbReference>
<feature type="domain" description="CUB" evidence="3">
    <location>
        <begin position="396"/>
        <end position="507"/>
    </location>
</feature>
<dbReference type="InterPro" id="IPR035914">
    <property type="entry name" value="Sperma_CUB_dom_sf"/>
</dbReference>
<feature type="domain" description="CUB" evidence="3">
    <location>
        <begin position="635"/>
        <end position="755"/>
    </location>
</feature>
<evidence type="ECO:0000313" key="5">
    <source>
        <dbReference type="RefSeq" id="XP_022250603.1"/>
    </source>
</evidence>
<dbReference type="Gene3D" id="2.60.120.290">
    <property type="entry name" value="Spermadhesin, CUB domain"/>
    <property type="match status" value="7"/>
</dbReference>
<evidence type="ECO:0000256" key="1">
    <source>
        <dbReference type="ARBA" id="ARBA00023157"/>
    </source>
</evidence>